<organism evidence="7 10">
    <name type="scientific">Brevibacterium casei</name>
    <dbReference type="NCBI Taxonomy" id="33889"/>
    <lineage>
        <taxon>Bacteria</taxon>
        <taxon>Bacillati</taxon>
        <taxon>Actinomycetota</taxon>
        <taxon>Actinomycetes</taxon>
        <taxon>Micrococcales</taxon>
        <taxon>Brevibacteriaceae</taxon>
        <taxon>Brevibacterium</taxon>
    </lineage>
</organism>
<evidence type="ECO:0000313" key="8">
    <source>
        <dbReference type="EMBL" id="QPS34019.1"/>
    </source>
</evidence>
<keyword evidence="9" id="KW-0808">Transferase</keyword>
<dbReference type="SUPFAM" id="SSF55594">
    <property type="entry name" value="HPr-like"/>
    <property type="match status" value="1"/>
</dbReference>
<name>A0A269ZBM3_9MICO</name>
<evidence type="ECO:0000259" key="6">
    <source>
        <dbReference type="PROSITE" id="PS51350"/>
    </source>
</evidence>
<sequence length="89" mass="9131">MATRSVTIASTVGLHARPASLFVEAVSESGVDVEISRPGDEPVDAGSILGVMALGAKHGEEVVLTAEGADAEVVLDRLVELLSTDMDAQ</sequence>
<reference evidence="9 11" key="2">
    <citation type="submission" date="2019-02" db="EMBL/GenBank/DDBJ databases">
        <authorList>
            <consortium name="Pathogen Informatics"/>
        </authorList>
    </citation>
    <scope>NUCLEOTIDE SEQUENCE [LARGE SCALE GENOMIC DNA]</scope>
    <source>
        <strain evidence="9 11">3012STDY7078520</strain>
    </source>
</reference>
<dbReference type="KEGG" id="bcau:I6G59_01355"/>
<evidence type="ECO:0000313" key="7">
    <source>
        <dbReference type="EMBL" id="PAK95059.1"/>
    </source>
</evidence>
<dbReference type="PRINTS" id="PR00107">
    <property type="entry name" value="PHOSPHOCPHPR"/>
</dbReference>
<dbReference type="InterPro" id="IPR000032">
    <property type="entry name" value="HPr-like"/>
</dbReference>
<reference evidence="8 12" key="3">
    <citation type="submission" date="2020-12" db="EMBL/GenBank/DDBJ databases">
        <title>FDA dAtabase for Regulatory Grade micrObial Sequences (FDA-ARGOS): Supporting development and validation of Infectious Disease Dx tests.</title>
        <authorList>
            <person name="Sproer C."/>
            <person name="Gronow S."/>
            <person name="Severitt S."/>
            <person name="Schroder I."/>
            <person name="Tallon L."/>
            <person name="Sadzewicz L."/>
            <person name="Zhao X."/>
            <person name="Boylan J."/>
            <person name="Ott S."/>
            <person name="Bowen H."/>
            <person name="Vavikolanu K."/>
            <person name="Mehta A."/>
            <person name="Aluvathingal J."/>
            <person name="Nadendla S."/>
            <person name="Lowell S."/>
            <person name="Myers T."/>
            <person name="Yan Y."/>
            <person name="Sichtig H."/>
        </authorList>
    </citation>
    <scope>NUCLEOTIDE SEQUENCE [LARGE SCALE GENOMIC DNA]</scope>
    <source>
        <strain evidence="8 12">FDAARGOS_902</strain>
    </source>
</reference>
<dbReference type="CDD" id="cd00367">
    <property type="entry name" value="PTS-HPr_like"/>
    <property type="match status" value="1"/>
</dbReference>
<feature type="domain" description="HPr" evidence="6">
    <location>
        <begin position="1"/>
        <end position="89"/>
    </location>
</feature>
<comment type="function">
    <text evidence="1">General (non sugar-specific) component of the phosphoenolpyruvate-dependent sugar phosphotransferase system (sugar PTS). This major carbohydrate active-transport system catalyzes the phosphorylation of incoming sugar substrates concomitantly with their translocation across the cell membrane. The phosphoryl group from phosphoenolpyruvate (PEP) is transferred to the phosphoryl carrier protein HPr by enzyme I. Phospho-HPr then transfers it to the PTS EIIA domain.</text>
</comment>
<evidence type="ECO:0000313" key="9">
    <source>
        <dbReference type="EMBL" id="VEW13661.1"/>
    </source>
</evidence>
<dbReference type="PANTHER" id="PTHR33705:SF2">
    <property type="entry name" value="PHOSPHOCARRIER PROTEIN NPR"/>
    <property type="match status" value="1"/>
</dbReference>
<dbReference type="Proteomes" id="UP000386281">
    <property type="component" value="Unassembled WGS sequence"/>
</dbReference>
<dbReference type="EMBL" id="NCWY01000009">
    <property type="protein sequence ID" value="PAK95059.1"/>
    <property type="molecule type" value="Genomic_DNA"/>
</dbReference>
<dbReference type="InterPro" id="IPR035895">
    <property type="entry name" value="HPr-like_sf"/>
</dbReference>
<dbReference type="PROSITE" id="PS00369">
    <property type="entry name" value="PTS_HPR_HIS"/>
    <property type="match status" value="1"/>
</dbReference>
<protein>
    <recommendedName>
        <fullName evidence="3">Phosphocarrier protein HPr</fullName>
    </recommendedName>
</protein>
<evidence type="ECO:0000313" key="10">
    <source>
        <dbReference type="Proteomes" id="UP000216867"/>
    </source>
</evidence>
<accession>A0A269ZBM3</accession>
<proteinExistence type="predicted"/>
<dbReference type="InterPro" id="IPR050399">
    <property type="entry name" value="HPr"/>
</dbReference>
<dbReference type="Proteomes" id="UP000594979">
    <property type="component" value="Chromosome"/>
</dbReference>
<comment type="subcellular location">
    <subcellularLocation>
        <location evidence="2">Cytoplasm</location>
    </subcellularLocation>
</comment>
<reference evidence="7 10" key="1">
    <citation type="submission" date="2017-04" db="EMBL/GenBank/DDBJ databases">
        <title>Kefir bacterial isolates.</title>
        <authorList>
            <person name="Kim Y."/>
            <person name="Blasche S."/>
            <person name="Patil K.R."/>
        </authorList>
    </citation>
    <scope>NUCLEOTIDE SEQUENCE [LARGE SCALE GENOMIC DNA]</scope>
    <source>
        <strain evidence="7 10">OG2</strain>
    </source>
</reference>
<keyword evidence="5" id="KW-0598">Phosphotransferase system</keyword>
<evidence type="ECO:0000256" key="3">
    <source>
        <dbReference type="ARBA" id="ARBA00020422"/>
    </source>
</evidence>
<dbReference type="GO" id="GO:0005737">
    <property type="term" value="C:cytoplasm"/>
    <property type="evidence" value="ECO:0007669"/>
    <property type="project" value="UniProtKB-SubCell"/>
</dbReference>
<dbReference type="Gene3D" id="3.30.1340.10">
    <property type="entry name" value="HPr-like"/>
    <property type="match status" value="1"/>
</dbReference>
<dbReference type="GeneID" id="99774080"/>
<dbReference type="PROSITE" id="PS51350">
    <property type="entry name" value="PTS_HPR_DOM"/>
    <property type="match status" value="1"/>
</dbReference>
<dbReference type="EMBL" id="CP065682">
    <property type="protein sequence ID" value="QPS34019.1"/>
    <property type="molecule type" value="Genomic_DNA"/>
</dbReference>
<evidence type="ECO:0000256" key="4">
    <source>
        <dbReference type="ARBA" id="ARBA00022490"/>
    </source>
</evidence>
<dbReference type="Pfam" id="PF00381">
    <property type="entry name" value="PTS-HPr"/>
    <property type="match status" value="1"/>
</dbReference>
<dbReference type="GO" id="GO:0009401">
    <property type="term" value="P:phosphoenolpyruvate-dependent sugar phosphotransferase system"/>
    <property type="evidence" value="ECO:0007669"/>
    <property type="project" value="UniProtKB-KW"/>
</dbReference>
<evidence type="ECO:0000256" key="5">
    <source>
        <dbReference type="ARBA" id="ARBA00022683"/>
    </source>
</evidence>
<keyword evidence="4" id="KW-0963">Cytoplasm</keyword>
<dbReference type="PANTHER" id="PTHR33705">
    <property type="entry name" value="PHOSPHOCARRIER PROTEIN HPR"/>
    <property type="match status" value="1"/>
</dbReference>
<evidence type="ECO:0000313" key="11">
    <source>
        <dbReference type="Proteomes" id="UP000386281"/>
    </source>
</evidence>
<dbReference type="RefSeq" id="WP_095376328.1">
    <property type="nucleotide sequence ID" value="NZ_CAACXN010000015.1"/>
</dbReference>
<evidence type="ECO:0000256" key="2">
    <source>
        <dbReference type="ARBA" id="ARBA00004496"/>
    </source>
</evidence>
<dbReference type="AlphaFoldDB" id="A0A269ZBM3"/>
<evidence type="ECO:0000256" key="1">
    <source>
        <dbReference type="ARBA" id="ARBA00003681"/>
    </source>
</evidence>
<dbReference type="EMBL" id="CAACXN010000015">
    <property type="protein sequence ID" value="VEW13661.1"/>
    <property type="molecule type" value="Genomic_DNA"/>
</dbReference>
<dbReference type="InterPro" id="IPR001020">
    <property type="entry name" value="PTS_HPr_His_P_site"/>
</dbReference>
<dbReference type="Proteomes" id="UP000216867">
    <property type="component" value="Unassembled WGS sequence"/>
</dbReference>
<evidence type="ECO:0000313" key="12">
    <source>
        <dbReference type="Proteomes" id="UP000594979"/>
    </source>
</evidence>
<dbReference type="GO" id="GO:0016740">
    <property type="term" value="F:transferase activity"/>
    <property type="evidence" value="ECO:0007669"/>
    <property type="project" value="UniProtKB-KW"/>
</dbReference>
<dbReference type="NCBIfam" id="TIGR01003">
    <property type="entry name" value="PTS_HPr_family"/>
    <property type="match status" value="1"/>
</dbReference>
<gene>
    <name evidence="9" type="primary">ptsH</name>
    <name evidence="7" type="ORF">B8X04_11240</name>
    <name evidence="8" type="ORF">I6G59_01355</name>
    <name evidence="9" type="ORF">NCTC12391_01893</name>
</gene>